<organism evidence="1 2">
    <name type="scientific">Microbulbifer celer</name>
    <dbReference type="NCBI Taxonomy" id="435905"/>
    <lineage>
        <taxon>Bacteria</taxon>
        <taxon>Pseudomonadati</taxon>
        <taxon>Pseudomonadota</taxon>
        <taxon>Gammaproteobacteria</taxon>
        <taxon>Cellvibrionales</taxon>
        <taxon>Microbulbiferaceae</taxon>
        <taxon>Microbulbifer</taxon>
    </lineage>
</organism>
<evidence type="ECO:0000313" key="1">
    <source>
        <dbReference type="EMBL" id="MFD1216696.1"/>
    </source>
</evidence>
<sequence>MSSSDRYLKVQIHQQTLVSLIARRQLTAEQLRGLTPTARRALRQILLDSLREEEATGLRH</sequence>
<dbReference type="EMBL" id="JBHTLR010000008">
    <property type="protein sequence ID" value="MFD1216696.1"/>
    <property type="molecule type" value="Genomic_DNA"/>
</dbReference>
<reference evidence="2" key="1">
    <citation type="journal article" date="2019" name="Int. J. Syst. Evol. Microbiol.">
        <title>The Global Catalogue of Microorganisms (GCM) 10K type strain sequencing project: providing services to taxonomists for standard genome sequencing and annotation.</title>
        <authorList>
            <consortium name="The Broad Institute Genomics Platform"/>
            <consortium name="The Broad Institute Genome Sequencing Center for Infectious Disease"/>
            <person name="Wu L."/>
            <person name="Ma J."/>
        </authorList>
    </citation>
    <scope>NUCLEOTIDE SEQUENCE [LARGE SCALE GENOMIC DNA]</scope>
    <source>
        <strain evidence="2">CCUG 54356</strain>
    </source>
</reference>
<evidence type="ECO:0000313" key="2">
    <source>
        <dbReference type="Proteomes" id="UP001597264"/>
    </source>
</evidence>
<dbReference type="Proteomes" id="UP001597264">
    <property type="component" value="Unassembled WGS sequence"/>
</dbReference>
<name>A0ABW3U8I0_9GAMM</name>
<protein>
    <recommendedName>
        <fullName evidence="3">Transcriptional regulator</fullName>
    </recommendedName>
</protein>
<dbReference type="RefSeq" id="WP_230436759.1">
    <property type="nucleotide sequence ID" value="NZ_CP087715.1"/>
</dbReference>
<comment type="caution">
    <text evidence="1">The sequence shown here is derived from an EMBL/GenBank/DDBJ whole genome shotgun (WGS) entry which is preliminary data.</text>
</comment>
<evidence type="ECO:0008006" key="3">
    <source>
        <dbReference type="Google" id="ProtNLM"/>
    </source>
</evidence>
<keyword evidence="2" id="KW-1185">Reference proteome</keyword>
<proteinExistence type="predicted"/>
<gene>
    <name evidence="1" type="ORF">ACFQ2X_08810</name>
</gene>
<accession>A0ABW3U8I0</accession>